<keyword evidence="5" id="KW-1185">Reference proteome</keyword>
<keyword evidence="1" id="KW-0732">Signal</keyword>
<organism evidence="4 5">
    <name type="scientific">Massilia glaciei</name>
    <dbReference type="NCBI Taxonomy" id="1524097"/>
    <lineage>
        <taxon>Bacteria</taxon>
        <taxon>Pseudomonadati</taxon>
        <taxon>Pseudomonadota</taxon>
        <taxon>Betaproteobacteria</taxon>
        <taxon>Burkholderiales</taxon>
        <taxon>Oxalobacteraceae</taxon>
        <taxon>Telluria group</taxon>
        <taxon>Massilia</taxon>
    </lineage>
</organism>
<feature type="domain" description="Peptidase M61 catalytic" evidence="2">
    <location>
        <begin position="284"/>
        <end position="343"/>
    </location>
</feature>
<proteinExistence type="predicted"/>
<dbReference type="EMBL" id="PXWF02000302">
    <property type="protein sequence ID" value="PWF42091.1"/>
    <property type="molecule type" value="Genomic_DNA"/>
</dbReference>
<dbReference type="InterPro" id="IPR027268">
    <property type="entry name" value="Peptidase_M4/M1_CTD_sf"/>
</dbReference>
<reference evidence="4 5" key="1">
    <citation type="submission" date="2018-04" db="EMBL/GenBank/DDBJ databases">
        <title>Massilia violaceinigra sp. nov., a novel purple-pigmented bacterium isolated from Tianshan glacier, Xinjiang, China.</title>
        <authorList>
            <person name="Wang H."/>
        </authorList>
    </citation>
    <scope>NUCLEOTIDE SEQUENCE [LARGE SCALE GENOMIC DNA]</scope>
    <source>
        <strain evidence="4 5">B448-2</strain>
    </source>
</reference>
<evidence type="ECO:0000256" key="1">
    <source>
        <dbReference type="SAM" id="SignalP"/>
    </source>
</evidence>
<dbReference type="OrthoDB" id="1467486at2"/>
<protein>
    <recommendedName>
        <fullName evidence="6">Peptidase M61 catalytic domain-containing protein</fullName>
    </recommendedName>
</protein>
<feature type="domain" description="Peptidase M61 N-terminal" evidence="3">
    <location>
        <begin position="68"/>
        <end position="187"/>
    </location>
</feature>
<dbReference type="InterPro" id="IPR007963">
    <property type="entry name" value="Peptidase_M61_catalytic"/>
</dbReference>
<dbReference type="Gene3D" id="1.10.390.10">
    <property type="entry name" value="Neutral Protease Domain 2"/>
    <property type="match status" value="1"/>
</dbReference>
<feature type="signal peptide" evidence="1">
    <location>
        <begin position="1"/>
        <end position="20"/>
    </location>
</feature>
<dbReference type="InterPro" id="IPR040756">
    <property type="entry name" value="Peptidase_M61_N"/>
</dbReference>
<evidence type="ECO:0000313" key="5">
    <source>
        <dbReference type="Proteomes" id="UP000241421"/>
    </source>
</evidence>
<dbReference type="Proteomes" id="UP000241421">
    <property type="component" value="Unassembled WGS sequence"/>
</dbReference>
<dbReference type="RefSeq" id="WP_106759744.1">
    <property type="nucleotide sequence ID" value="NZ_PXWF02000302.1"/>
</dbReference>
<dbReference type="SUPFAM" id="SSF55486">
    <property type="entry name" value="Metalloproteases ('zincins'), catalytic domain"/>
    <property type="match status" value="1"/>
</dbReference>
<accession>A0A2U2HEN7</accession>
<dbReference type="Pfam" id="PF05299">
    <property type="entry name" value="Peptidase_M61"/>
    <property type="match status" value="1"/>
</dbReference>
<feature type="chain" id="PRO_5015477251" description="Peptidase M61 catalytic domain-containing protein" evidence="1">
    <location>
        <begin position="21"/>
        <end position="489"/>
    </location>
</feature>
<evidence type="ECO:0000259" key="2">
    <source>
        <dbReference type="Pfam" id="PF05299"/>
    </source>
</evidence>
<evidence type="ECO:0000259" key="3">
    <source>
        <dbReference type="Pfam" id="PF17899"/>
    </source>
</evidence>
<gene>
    <name evidence="4" type="ORF">C7C56_023290</name>
</gene>
<dbReference type="Pfam" id="PF17899">
    <property type="entry name" value="Peptidase_M61_N"/>
    <property type="match status" value="1"/>
</dbReference>
<comment type="caution">
    <text evidence="4">The sequence shown here is derived from an EMBL/GenBank/DDBJ whole genome shotgun (WGS) entry which is preliminary data.</text>
</comment>
<dbReference type="AlphaFoldDB" id="A0A2U2HEN7"/>
<evidence type="ECO:0008006" key="6">
    <source>
        <dbReference type="Google" id="ProtNLM"/>
    </source>
</evidence>
<sequence>MNRKTWMAAAFMLLTQSAIAAYDQAPNHYRLTISDDAKRAQVEADVWVEGDELAIFNTMPIPKLKNGQADLLENIVVTDMAGKQIRLKNKGEGDFELDGDRRVKLRYEVRLDHDKYEWPGGNEEVFYRTDEGFLSSAYALFLVPLKAMLGKTEVTVALPPGWSVNTQWAPTDKPNTFTANTRRELVNNVLFFGTAKSEDFSSGGMQIKLVMGKRYWAQSAMIKQVIDRQLASYVAMLGKPPLAERFMLVLNQGDSGDGGAFSGSFSQYLKGDADEASRMIWGRVVAHELLHFWNGLTLVPANPEEEWFKEGVTDYLTVMAMARNDLLDREFINQHLQNMVRGQHVARKLMGLKGTVRAAAKDKHRNWLLVYGGGTIAAMAMDLELRRATGDKLGLEDLMKALYAEFGKPGKTYTHADIVRVGMQIGGVDLGPMLETHLGSETALDMAPMMAQIGLQVDVAGMLETHVQRNKDVTAEQRKRFTAIFGVPY</sequence>
<name>A0A2U2HEN7_9BURK</name>
<evidence type="ECO:0000313" key="4">
    <source>
        <dbReference type="EMBL" id="PWF42091.1"/>
    </source>
</evidence>